<dbReference type="GO" id="GO:0006383">
    <property type="term" value="P:transcription by RNA polymerase III"/>
    <property type="evidence" value="ECO:0007669"/>
    <property type="project" value="TreeGrafter"/>
</dbReference>
<feature type="region of interest" description="Disordered" evidence="5">
    <location>
        <begin position="484"/>
        <end position="505"/>
    </location>
</feature>
<keyword evidence="9" id="KW-1185">Reference proteome</keyword>
<dbReference type="Pfam" id="PF15805">
    <property type="entry name" value="SCNM1_acidic"/>
    <property type="match status" value="1"/>
</dbReference>
<dbReference type="PANTHER" id="PTHR15052:SF2">
    <property type="entry name" value="GENERAL TRANSCRIPTION FACTOR 3C POLYPEPTIDE 2"/>
    <property type="match status" value="1"/>
</dbReference>
<name>A0A6L2Q4C5_COPFO</name>
<feature type="compositionally biased region" description="Basic and acidic residues" evidence="5">
    <location>
        <begin position="484"/>
        <end position="494"/>
    </location>
</feature>
<dbReference type="Pfam" id="PF15803">
    <property type="entry name" value="zf-SCNM1"/>
    <property type="match status" value="1"/>
</dbReference>
<dbReference type="Pfam" id="PF00400">
    <property type="entry name" value="WD40"/>
    <property type="match status" value="2"/>
</dbReference>
<comment type="subcellular location">
    <subcellularLocation>
        <location evidence="1">Nucleus</location>
    </subcellularLocation>
</comment>
<dbReference type="Gene3D" id="2.130.10.10">
    <property type="entry name" value="YVTN repeat-like/Quinoprotein amine dehydrogenase"/>
    <property type="match status" value="2"/>
</dbReference>
<comment type="caution">
    <text evidence="8">The sequence shown here is derived from an EMBL/GenBank/DDBJ whole genome shotgun (WGS) entry which is preliminary data.</text>
</comment>
<reference evidence="9" key="1">
    <citation type="submission" date="2020-01" db="EMBL/GenBank/DDBJ databases">
        <title>Draft genome sequence of the Termite Coptotermes fromosanus.</title>
        <authorList>
            <person name="Itakura S."/>
            <person name="Yosikawa Y."/>
            <person name="Umezawa K."/>
        </authorList>
    </citation>
    <scope>NUCLEOTIDE SEQUENCE [LARGE SCALE GENOMIC DNA]</scope>
</reference>
<accession>A0A6L2Q4C5</accession>
<dbReference type="InParanoid" id="A0A6L2Q4C5"/>
<keyword evidence="2" id="KW-0804">Transcription</keyword>
<dbReference type="InterPro" id="IPR031625">
    <property type="entry name" value="SCNM1_acidic"/>
</dbReference>
<evidence type="ECO:0000256" key="1">
    <source>
        <dbReference type="ARBA" id="ARBA00004123"/>
    </source>
</evidence>
<dbReference type="SMART" id="SM00320">
    <property type="entry name" value="WD40"/>
    <property type="match status" value="3"/>
</dbReference>
<dbReference type="InterPro" id="IPR052416">
    <property type="entry name" value="GTF3C_component"/>
</dbReference>
<dbReference type="SUPFAM" id="SSF50978">
    <property type="entry name" value="WD40 repeat-like"/>
    <property type="match status" value="1"/>
</dbReference>
<feature type="repeat" description="WD" evidence="4">
    <location>
        <begin position="326"/>
        <end position="369"/>
    </location>
</feature>
<evidence type="ECO:0000313" key="9">
    <source>
        <dbReference type="Proteomes" id="UP000502823"/>
    </source>
</evidence>
<feature type="compositionally biased region" description="Basic and acidic residues" evidence="5">
    <location>
        <begin position="692"/>
        <end position="705"/>
    </location>
</feature>
<gene>
    <name evidence="8" type="ORF">Cfor_02822</name>
</gene>
<dbReference type="GO" id="GO:0000127">
    <property type="term" value="C:transcription factor TFIIIC complex"/>
    <property type="evidence" value="ECO:0007669"/>
    <property type="project" value="TreeGrafter"/>
</dbReference>
<dbReference type="PROSITE" id="PS50294">
    <property type="entry name" value="WD_REPEATS_REGION"/>
    <property type="match status" value="1"/>
</dbReference>
<evidence type="ECO:0000256" key="3">
    <source>
        <dbReference type="ARBA" id="ARBA00023242"/>
    </source>
</evidence>
<feature type="domain" description="Sodium channel modifier 1 zinc-finger" evidence="6">
    <location>
        <begin position="859"/>
        <end position="884"/>
    </location>
</feature>
<dbReference type="InterPro" id="IPR031622">
    <property type="entry name" value="Znf-SCNM1"/>
</dbReference>
<feature type="region of interest" description="Disordered" evidence="5">
    <location>
        <begin position="670"/>
        <end position="705"/>
    </location>
</feature>
<evidence type="ECO:0000259" key="6">
    <source>
        <dbReference type="Pfam" id="PF15803"/>
    </source>
</evidence>
<evidence type="ECO:0000256" key="4">
    <source>
        <dbReference type="PROSITE-ProRule" id="PRU00221"/>
    </source>
</evidence>
<keyword evidence="4" id="KW-0853">WD repeat</keyword>
<dbReference type="InterPro" id="IPR015943">
    <property type="entry name" value="WD40/YVTN_repeat-like_dom_sf"/>
</dbReference>
<dbReference type="InterPro" id="IPR036322">
    <property type="entry name" value="WD40_repeat_dom_sf"/>
</dbReference>
<dbReference type="Proteomes" id="UP000502823">
    <property type="component" value="Unassembled WGS sequence"/>
</dbReference>
<dbReference type="PANTHER" id="PTHR15052">
    <property type="entry name" value="RNA POLYMERASE III TRANSCRIPTION INITIATION FACTOR COMPLEX SUBUNIT"/>
    <property type="match status" value="1"/>
</dbReference>
<proteinExistence type="predicted"/>
<dbReference type="InterPro" id="IPR001680">
    <property type="entry name" value="WD40_rpt"/>
</dbReference>
<dbReference type="AlphaFoldDB" id="A0A6L2Q4C5"/>
<evidence type="ECO:0000256" key="2">
    <source>
        <dbReference type="ARBA" id="ARBA00023163"/>
    </source>
</evidence>
<sequence>MKFLMKESSGPVVGDKPYVPAVKWTLTFHLENYMQSLYPNIHSTPDDWIALTSTAAAQYLPHTEESVQISRLCMKHKVVLHPQKAVKQWKRLKLFEAEVIDGIPMFFAGGPVWAMAWCPVPLQTAIYRTARVNQYLAVSCHSGMEDTYISGQSYSHSGLIQIWDFGHLDNQQPCTTPKLAVGIAHDYGTVWCMEWCPSGCYDTLGEEVPKCRLRRLGLLGAACSDGTVRIFSICFPSQLQDKVCGSVPIFKVEAVRTLVLDDRQTCLLGDSKWQCTRLSWYKGKGHRIIAGSFTNGMVAMWDIATESPLLSKKVGKSRVLYPYHSFQAHIGVVSAIALSPQDDGRYLLTGSFDRTTKYWDLEDTSAPISVSKRGSVTDGVWLTHWVSAVNSFDDSYSLGHANGTLTPVRLFGFGSYPLLAQNSVAWSLSTCDWVNAVAQSTLAGELTVIFSHQLLIAVDTEKGMRDKRMIISYTDIMHLEDQKEEGAEKGDFAEKPNTSQNSVGVGLPNEHDVMNVDDAMHINSGFAEPLNVHVDHPSRDEKSQLSFEDVFPKLGSRDSIPVLQEGNSAGNVDMDAIDNCDVFISGSDNARTEGPNTEFSSVNQSPCESLTVSVKSEIESKESAITGNLTHNPLPDSVTYTDKFNNINVSSRTSDLSKCDLRVTDNADAERSFSRESSVATESMKDNVGCPEKMDQDSDKKKDSTDVQVVSYDQAHKKCFQQADTSLHSSTGRSAVANVEVQIATDTTEKYAVGVNLLLNKFLGKVTCSVQEVILLNNLKHMPHEARLWMRQSDKMRTADVDAYPIGSINRVSWNPNCRSFLWLASGYHCGLHHRVCELLANHIPDDEAMLLKNGRLTCMICTHRPIFNTMSMLAIHRKGKKHVSELSKYLAHKRMLEIKKLKSEQMKYLHSGLVVDSMGRGTLKDQGSEMLITQVAYSGCSKQKLGLQRKTILDIENISKGAEISRLVSQNSTLPSASAHVRQYLRGLWKKKPLEKTVEKCQENYGEGWQNSASNVVNVSIADCPEFRLKNNASAAKPCSEENMTSNRKAEHELKLRMNGWIKNAFGTWVQDPDVEFDSDEHEPPVLPD</sequence>
<dbReference type="PROSITE" id="PS50082">
    <property type="entry name" value="WD_REPEATS_2"/>
    <property type="match status" value="1"/>
</dbReference>
<evidence type="ECO:0000313" key="8">
    <source>
        <dbReference type="EMBL" id="GFG38810.1"/>
    </source>
</evidence>
<evidence type="ECO:0000256" key="5">
    <source>
        <dbReference type="SAM" id="MobiDB-lite"/>
    </source>
</evidence>
<dbReference type="EMBL" id="BLKM01000821">
    <property type="protein sequence ID" value="GFG38810.1"/>
    <property type="molecule type" value="Genomic_DNA"/>
</dbReference>
<dbReference type="OrthoDB" id="1924550at2759"/>
<protein>
    <submittedName>
        <fullName evidence="8">Uncharacterized protein</fullName>
    </submittedName>
</protein>
<organism evidence="8 9">
    <name type="scientific">Coptotermes formosanus</name>
    <name type="common">Formosan subterranean termite</name>
    <dbReference type="NCBI Taxonomy" id="36987"/>
    <lineage>
        <taxon>Eukaryota</taxon>
        <taxon>Metazoa</taxon>
        <taxon>Ecdysozoa</taxon>
        <taxon>Arthropoda</taxon>
        <taxon>Hexapoda</taxon>
        <taxon>Insecta</taxon>
        <taxon>Pterygota</taxon>
        <taxon>Neoptera</taxon>
        <taxon>Polyneoptera</taxon>
        <taxon>Dictyoptera</taxon>
        <taxon>Blattodea</taxon>
        <taxon>Blattoidea</taxon>
        <taxon>Termitoidae</taxon>
        <taxon>Rhinotermitidae</taxon>
        <taxon>Coptotermes</taxon>
    </lineage>
</organism>
<evidence type="ECO:0000259" key="7">
    <source>
        <dbReference type="Pfam" id="PF15805"/>
    </source>
</evidence>
<feature type="domain" description="Sodium channel modifier 1 acidic C-terminal" evidence="7">
    <location>
        <begin position="1046"/>
        <end position="1089"/>
    </location>
</feature>
<dbReference type="GO" id="GO:0005634">
    <property type="term" value="C:nucleus"/>
    <property type="evidence" value="ECO:0007669"/>
    <property type="project" value="UniProtKB-SubCell"/>
</dbReference>
<keyword evidence="3" id="KW-0539">Nucleus</keyword>